<dbReference type="VEuPathDB" id="FungiDB:RhiirFUN_024942"/>
<protein>
    <recommendedName>
        <fullName evidence="1">DDE-1 domain-containing protein</fullName>
    </recommendedName>
</protein>
<sequence>MAFKKHYRYYHIRWMLEQVEVGQLIQDLKMNVLQAIQYIIQSWDEISADTIQNCWNHTEILPNTFPLYDIYEDNIDDELGKVIEALNLHNRMQVKEFLTIPDENIMIVLKDDSTKVETNCINEALKSLKTVYTFLIQQENANGYMKLMDKIEKFIKREQINSMQQTTIDKYFR</sequence>
<feature type="domain" description="DDE-1" evidence="1">
    <location>
        <begin position="2"/>
        <end position="55"/>
    </location>
</feature>
<gene>
    <name evidence="2" type="ORF">GLOINDRAFT_834</name>
</gene>
<proteinExistence type="predicted"/>
<reference evidence="2" key="1">
    <citation type="submission" date="2013-07" db="EMBL/GenBank/DDBJ databases">
        <title>The genome of an arbuscular mycorrhizal fungus provides insights into the evolution of the oldest plant symbiosis.</title>
        <authorList>
            <consortium name="DOE Joint Genome Institute"/>
            <person name="Tisserant E."/>
            <person name="Malbreil M."/>
            <person name="Kuo A."/>
            <person name="Kohler A."/>
            <person name="Symeonidi A."/>
            <person name="Balestrini R."/>
            <person name="Charron P."/>
            <person name="Duensing N."/>
            <person name="Frei-dit-Frey N."/>
            <person name="Gianinazzi-Pearson V."/>
            <person name="Gilbert B."/>
            <person name="Handa Y."/>
            <person name="Hijri M."/>
            <person name="Kaul R."/>
            <person name="Kawaguchi M."/>
            <person name="Krajinski F."/>
            <person name="Lammers P."/>
            <person name="Lapierre D."/>
            <person name="Masclaux F.G."/>
            <person name="Murat C."/>
            <person name="Morin E."/>
            <person name="Ndikumana S."/>
            <person name="Pagni M."/>
            <person name="Petitpierre D."/>
            <person name="Requena N."/>
            <person name="Rosikiewicz P."/>
            <person name="Riley R."/>
            <person name="Saito K."/>
            <person name="San Clemente H."/>
            <person name="Shapiro H."/>
            <person name="van Tuinen D."/>
            <person name="Becard G."/>
            <person name="Bonfante P."/>
            <person name="Paszkowski U."/>
            <person name="Shachar-Hill Y."/>
            <person name="Young J.P."/>
            <person name="Sanders I.R."/>
            <person name="Henrissat B."/>
            <person name="Rensing S.A."/>
            <person name="Grigoriev I.V."/>
            <person name="Corradi N."/>
            <person name="Roux C."/>
            <person name="Martin F."/>
        </authorList>
    </citation>
    <scope>NUCLEOTIDE SEQUENCE</scope>
    <source>
        <strain evidence="2">DAOM 197198</strain>
    </source>
</reference>
<dbReference type="AlphaFoldDB" id="U9T480"/>
<dbReference type="EMBL" id="KI296719">
    <property type="protein sequence ID" value="ESA01123.1"/>
    <property type="molecule type" value="Genomic_DNA"/>
</dbReference>
<dbReference type="InterPro" id="IPR004875">
    <property type="entry name" value="DDE_SF_endonuclease_dom"/>
</dbReference>
<evidence type="ECO:0000259" key="1">
    <source>
        <dbReference type="Pfam" id="PF03184"/>
    </source>
</evidence>
<dbReference type="Pfam" id="PF03184">
    <property type="entry name" value="DDE_1"/>
    <property type="match status" value="1"/>
</dbReference>
<accession>U9T480</accession>
<dbReference type="HOGENOM" id="CLU_132794_0_0_1"/>
<name>U9T480_RHIID</name>
<dbReference type="GO" id="GO:0003676">
    <property type="term" value="F:nucleic acid binding"/>
    <property type="evidence" value="ECO:0007669"/>
    <property type="project" value="InterPro"/>
</dbReference>
<organism evidence="2">
    <name type="scientific">Rhizophagus irregularis (strain DAOM 181602 / DAOM 197198 / MUCL 43194)</name>
    <name type="common">Arbuscular mycorrhizal fungus</name>
    <name type="synonym">Glomus intraradices</name>
    <dbReference type="NCBI Taxonomy" id="747089"/>
    <lineage>
        <taxon>Eukaryota</taxon>
        <taxon>Fungi</taxon>
        <taxon>Fungi incertae sedis</taxon>
        <taxon>Mucoromycota</taxon>
        <taxon>Glomeromycotina</taxon>
        <taxon>Glomeromycetes</taxon>
        <taxon>Glomerales</taxon>
        <taxon>Glomeraceae</taxon>
        <taxon>Rhizophagus</taxon>
    </lineage>
</organism>
<evidence type="ECO:0000313" key="2">
    <source>
        <dbReference type="EMBL" id="ESA01123.1"/>
    </source>
</evidence>